<keyword evidence="1" id="KW-1185">Reference proteome</keyword>
<proteinExistence type="predicted"/>
<accession>A0A8B8BM72</accession>
<dbReference type="KEGG" id="cvn:111111627"/>
<protein>
    <submittedName>
        <fullName evidence="2">Uncharacterized protein LOC111111627 isoform X1</fullName>
    </submittedName>
</protein>
<reference evidence="2" key="1">
    <citation type="submission" date="2025-08" db="UniProtKB">
        <authorList>
            <consortium name="RefSeq"/>
        </authorList>
    </citation>
    <scope>IDENTIFICATION</scope>
    <source>
        <tissue evidence="2">Whole sample</tissue>
    </source>
</reference>
<sequence>MGNLSDECRERRPDDQIRETIDRLSQIKNNLDVQRIKVIELDVEEDTEKIRTHHKEIVHDTMDIILLLKSLHDTVELPITHNSKDIYQNTFKIGKCVCEIVCKLCTQRGRSSTSWNFDDVEDLVQIPNLFNHAMGYLITETPSGHSRIADIRTMSREWRRSIHTLCTVFCIHVCIKMTASLNALKISTLRSQDGFKKLLECVVKQFLYIQHTSTLAEDLLECTNEDEQHSTVEGYKMMFKRIRIFLNHGLFMLRTVRYETFSEADVEVACNRIKTCRSTLINDFTSRYGRNEFLINSLREIKRVSFEICESIVCCLPPGQVHIADGVTAPYPCEEENSSDFEDTSDENGSDCIGSLTRCSLENNEEQLKASDIEKTELIRSYKMEGFQSSIKVCVDNQRPFICSSVGGKVLQNGKWVSANVTRIEENKVEMEIVPGELFVVHYKFPSGKQKFDRKDLRNGITMPIPNTPANLNLGRSEEGDVTVEYKVHLPDKYRLQGYKDENPEKFGSIDILPGIQTSVSRNITNGTMELAVEKPNKGTVYIVLTMDPNNQHVDRKEIQPRPEDRKISFDMLLNAMAFIVKDASESSKKVDTESALSILGFKSICQLLTLYRVPSNVEDRIVELRVYCIESNRNNLQKTVESALKNEWMQIKGETASSDFIISSEENITLEFTGDVEQNDGLPKPIITFIRNGTCFVQTQLQFLNTNEMRGLLLMHHGTVERDWKPLQWKTMRANYKVMFESETSRSKSCTLL</sequence>
<name>A0A8B8BM72_CRAVI</name>
<dbReference type="AlphaFoldDB" id="A0A8B8BM72"/>
<dbReference type="OrthoDB" id="6208581at2759"/>
<evidence type="ECO:0000313" key="1">
    <source>
        <dbReference type="Proteomes" id="UP000694844"/>
    </source>
</evidence>
<dbReference type="Proteomes" id="UP000694844">
    <property type="component" value="Chromosome 9"/>
</dbReference>
<dbReference type="GeneID" id="111111627"/>
<organism evidence="1 2">
    <name type="scientific">Crassostrea virginica</name>
    <name type="common">Eastern oyster</name>
    <dbReference type="NCBI Taxonomy" id="6565"/>
    <lineage>
        <taxon>Eukaryota</taxon>
        <taxon>Metazoa</taxon>
        <taxon>Spiralia</taxon>
        <taxon>Lophotrochozoa</taxon>
        <taxon>Mollusca</taxon>
        <taxon>Bivalvia</taxon>
        <taxon>Autobranchia</taxon>
        <taxon>Pteriomorphia</taxon>
        <taxon>Ostreida</taxon>
        <taxon>Ostreoidea</taxon>
        <taxon>Ostreidae</taxon>
        <taxon>Crassostrea</taxon>
    </lineage>
</organism>
<gene>
    <name evidence="2" type="primary">LOC111111627</name>
</gene>
<dbReference type="RefSeq" id="XP_022304423.1">
    <property type="nucleotide sequence ID" value="XM_022448715.1"/>
</dbReference>
<evidence type="ECO:0000313" key="2">
    <source>
        <dbReference type="RefSeq" id="XP_022304423.1"/>
    </source>
</evidence>